<reference evidence="2" key="1">
    <citation type="submission" date="2022-06" db="EMBL/GenBank/DDBJ databases">
        <title>Complete genome sequences of two strains of the flax pathogen Septoria linicola.</title>
        <authorList>
            <person name="Lapalu N."/>
            <person name="Simon A."/>
            <person name="Demenou B."/>
            <person name="Paumier D."/>
            <person name="Guillot M.-P."/>
            <person name="Gout L."/>
            <person name="Valade R."/>
        </authorList>
    </citation>
    <scope>NUCLEOTIDE SEQUENCE</scope>
    <source>
        <strain evidence="2">SE15195</strain>
    </source>
</reference>
<evidence type="ECO:0000313" key="2">
    <source>
        <dbReference type="EMBL" id="USW59378.1"/>
    </source>
</evidence>
<feature type="region of interest" description="Disordered" evidence="1">
    <location>
        <begin position="27"/>
        <end position="118"/>
    </location>
</feature>
<dbReference type="GO" id="GO:0032259">
    <property type="term" value="P:methylation"/>
    <property type="evidence" value="ECO:0007669"/>
    <property type="project" value="UniProtKB-KW"/>
</dbReference>
<dbReference type="InterPro" id="IPR029063">
    <property type="entry name" value="SAM-dependent_MTases_sf"/>
</dbReference>
<protein>
    <submittedName>
        <fullName evidence="2">Ribosomal RNA adenine methyltransferase KsgA/Erm, rRNA adenine dimethylase-like protein</fullName>
    </submittedName>
</protein>
<dbReference type="Gene3D" id="3.40.50.150">
    <property type="entry name" value="Vaccinia Virus protein VP39"/>
    <property type="match status" value="1"/>
</dbReference>
<keyword evidence="2" id="KW-0808">Transferase</keyword>
<proteinExistence type="predicted"/>
<dbReference type="EMBL" id="CP099429">
    <property type="protein sequence ID" value="USW59378.1"/>
    <property type="molecule type" value="Genomic_DNA"/>
</dbReference>
<dbReference type="InterPro" id="IPR023165">
    <property type="entry name" value="rRNA_Ade_diMease-like_C"/>
</dbReference>
<name>A0A9Q9B5J9_9PEZI</name>
<gene>
    <name evidence="2" type="ORF">Slin15195_G126970</name>
</gene>
<keyword evidence="2" id="KW-0489">Methyltransferase</keyword>
<accession>A0A9Q9B5J9</accession>
<organism evidence="2 3">
    <name type="scientific">Septoria linicola</name>
    <dbReference type="NCBI Taxonomy" id="215465"/>
    <lineage>
        <taxon>Eukaryota</taxon>
        <taxon>Fungi</taxon>
        <taxon>Dikarya</taxon>
        <taxon>Ascomycota</taxon>
        <taxon>Pezizomycotina</taxon>
        <taxon>Dothideomycetes</taxon>
        <taxon>Dothideomycetidae</taxon>
        <taxon>Mycosphaerellales</taxon>
        <taxon>Mycosphaerellaceae</taxon>
        <taxon>Septoria</taxon>
    </lineage>
</organism>
<feature type="compositionally biased region" description="Acidic residues" evidence="1">
    <location>
        <begin position="740"/>
        <end position="750"/>
    </location>
</feature>
<evidence type="ECO:0000313" key="3">
    <source>
        <dbReference type="Proteomes" id="UP001056384"/>
    </source>
</evidence>
<sequence>MSKVARRLLSKPNEGSDLLRVVFTPVNKLPCDKGPTRKVSKRGEWLPSVASASQSQPSPETPAHKKKSNDRGERPIKQVSSKIAPGKRPSKDRNDQADDAKIRSTAKAAKRGRKPVDAVKSPEVINEQLLVDVLKYLAPTLEQYKGCTVIDLYPGSCLWSRKIHDFLKPKCHLLLEPEAQYQAYIDSLVDSQCSTYKHIPLGGGNEQPYQDTYDRIFADNGPLPRPHSAADDPATLQTDRSLLVIGSLTRRNDLRFHGKQYSGALSSLYHLSWGSLVNAYMHRHGPVRMLLWTLEKDRAHFLPEWSVYRNHTDAAANVAMHVQAAVAVEPVVSRLYSNERSIRSRWSGLSVTREKMVQDKMSQLGIQVPRGREIFHHLTPQVLEQTPRTTTESPYEVRYSTVEQVEEALEDLKHHWDTRATAQYPVAADDTSGQPWRRKRRRPEELYPYLAFPGLADALLENPSKAVKAAARSKFRLEQGIQPGSLSKAEADMAGGMQQPEAQTELTGIDVRTAFFADAALRGINLEMHCVILEEQGIGVADLKKRVMEFSDQVVEHVLRRRQVYEADFNRLVDDWTTFFAGPPLLALDQRQYEPLQASPEDFWPKKNLTLLDFTPTNRDLAVPGLADRRKAAHACRSIIKFLYTQKSQSVTSVLERLAPNASTDLLGLVPAITDPRKGGRLDPKHLKVRHLTSEMLEGLAKAWFEWPFRPEGWELDMGMSDIGPSSLGSKEPLTAEAVTADDDGEAVYS</sequence>
<feature type="region of interest" description="Disordered" evidence="1">
    <location>
        <begin position="725"/>
        <end position="750"/>
    </location>
</feature>
<dbReference type="GO" id="GO:0008168">
    <property type="term" value="F:methyltransferase activity"/>
    <property type="evidence" value="ECO:0007669"/>
    <property type="project" value="UniProtKB-KW"/>
</dbReference>
<feature type="compositionally biased region" description="Low complexity" evidence="1">
    <location>
        <begin position="47"/>
        <end position="58"/>
    </location>
</feature>
<feature type="compositionally biased region" description="Basic and acidic residues" evidence="1">
    <location>
        <begin position="89"/>
        <end position="102"/>
    </location>
</feature>
<dbReference type="Gene3D" id="1.10.8.100">
    <property type="entry name" value="Ribosomal RNA adenine dimethylase-like, domain 2"/>
    <property type="match status" value="1"/>
</dbReference>
<dbReference type="Proteomes" id="UP001056384">
    <property type="component" value="Chromosome 12"/>
</dbReference>
<keyword evidence="3" id="KW-1185">Reference proteome</keyword>
<dbReference type="AlphaFoldDB" id="A0A9Q9B5J9"/>
<evidence type="ECO:0000256" key="1">
    <source>
        <dbReference type="SAM" id="MobiDB-lite"/>
    </source>
</evidence>